<name>A0A514BSJ1_9GAMM</name>
<feature type="transmembrane region" description="Helical" evidence="1">
    <location>
        <begin position="54"/>
        <end position="76"/>
    </location>
</feature>
<dbReference type="EMBL" id="CP041242">
    <property type="protein sequence ID" value="QDH70356.1"/>
    <property type="molecule type" value="Genomic_DNA"/>
</dbReference>
<reference evidence="2 3" key="1">
    <citation type="submission" date="2019-06" db="EMBL/GenBank/DDBJ databases">
        <title>Lysobacter alkalisoli sp. nov. isolated from saline-alkali soil.</title>
        <authorList>
            <person name="Sun J.-Q."/>
            <person name="Xu L."/>
        </authorList>
    </citation>
    <scope>NUCLEOTIDE SEQUENCE [LARGE SCALE GENOMIC DNA]</scope>
    <source>
        <strain evidence="2 3">SJ-36</strain>
    </source>
</reference>
<gene>
    <name evidence="2" type="ORF">FKV23_09825</name>
</gene>
<feature type="transmembrane region" description="Helical" evidence="1">
    <location>
        <begin position="82"/>
        <end position="98"/>
    </location>
</feature>
<proteinExistence type="predicted"/>
<keyword evidence="1" id="KW-0472">Membrane</keyword>
<accession>A0A514BSJ1</accession>
<dbReference type="Proteomes" id="UP000317199">
    <property type="component" value="Chromosome"/>
</dbReference>
<evidence type="ECO:0000313" key="2">
    <source>
        <dbReference type="EMBL" id="QDH70356.1"/>
    </source>
</evidence>
<keyword evidence="3" id="KW-1185">Reference proteome</keyword>
<sequence length="197" mass="22641">MEIRQQKNSNKIRFVFDEDSLGYSIEDSSGSRSFSVGYTDISRDRQTLLERNQWLGNVGLLWLALGAALTGFSLMGDEGLKVSIWLWVGAACYAVYRFRTTRFTIVPTDKGNLYVIDGEEGQRILQEIESRRAVQYRNEYDFMPESETPEQHRARFKWLHREGALSDDDLRQRLATVDALDPARVEQATPELGVRLN</sequence>
<protein>
    <submittedName>
        <fullName evidence="2">Uncharacterized protein</fullName>
    </submittedName>
</protein>
<dbReference type="OrthoDB" id="5982841at2"/>
<dbReference type="RefSeq" id="WP_141623691.1">
    <property type="nucleotide sequence ID" value="NZ_CP041242.1"/>
</dbReference>
<keyword evidence="1" id="KW-0812">Transmembrane</keyword>
<dbReference type="AlphaFoldDB" id="A0A514BSJ1"/>
<evidence type="ECO:0000313" key="3">
    <source>
        <dbReference type="Proteomes" id="UP000317199"/>
    </source>
</evidence>
<keyword evidence="1" id="KW-1133">Transmembrane helix</keyword>
<dbReference type="KEGG" id="lyj:FKV23_09825"/>
<evidence type="ECO:0000256" key="1">
    <source>
        <dbReference type="SAM" id="Phobius"/>
    </source>
</evidence>
<organism evidence="2 3">
    <name type="scientific">Marilutibacter alkalisoli</name>
    <dbReference type="NCBI Taxonomy" id="2591633"/>
    <lineage>
        <taxon>Bacteria</taxon>
        <taxon>Pseudomonadati</taxon>
        <taxon>Pseudomonadota</taxon>
        <taxon>Gammaproteobacteria</taxon>
        <taxon>Lysobacterales</taxon>
        <taxon>Lysobacteraceae</taxon>
        <taxon>Marilutibacter</taxon>
    </lineage>
</organism>